<dbReference type="Pfam" id="PF03413">
    <property type="entry name" value="PepSY"/>
    <property type="match status" value="1"/>
</dbReference>
<name>A0A2N6K800_FISMU</name>
<dbReference type="RefSeq" id="WP_016870603.1">
    <property type="nucleotide sequence ID" value="NZ_CAWNVR010000668.1"/>
</dbReference>
<evidence type="ECO:0000313" key="4">
    <source>
        <dbReference type="EMBL" id="PLZ93600.1"/>
    </source>
</evidence>
<comment type="caution">
    <text evidence="4">The sequence shown here is derived from an EMBL/GenBank/DDBJ whole genome shotgun (WGS) entry which is preliminary data.</text>
</comment>
<organism evidence="4 5">
    <name type="scientific">Fischerella muscicola CCMEE 5323</name>
    <dbReference type="NCBI Taxonomy" id="2019572"/>
    <lineage>
        <taxon>Bacteria</taxon>
        <taxon>Bacillati</taxon>
        <taxon>Cyanobacteriota</taxon>
        <taxon>Cyanophyceae</taxon>
        <taxon>Nostocales</taxon>
        <taxon>Hapalosiphonaceae</taxon>
        <taxon>Fischerella</taxon>
    </lineage>
</organism>
<gene>
    <name evidence="4" type="ORF">CEN44_02875</name>
</gene>
<proteinExistence type="predicted"/>
<feature type="compositionally biased region" description="Basic and acidic residues" evidence="1">
    <location>
        <begin position="194"/>
        <end position="203"/>
    </location>
</feature>
<feature type="region of interest" description="Disordered" evidence="1">
    <location>
        <begin position="85"/>
        <end position="105"/>
    </location>
</feature>
<protein>
    <submittedName>
        <fullName evidence="4">Peptidase</fullName>
    </submittedName>
</protein>
<dbReference type="InterPro" id="IPR025711">
    <property type="entry name" value="PepSY"/>
</dbReference>
<feature type="compositionally biased region" description="Polar residues" evidence="1">
    <location>
        <begin position="183"/>
        <end position="193"/>
    </location>
</feature>
<feature type="chain" id="PRO_5014866302" evidence="2">
    <location>
        <begin position="25"/>
        <end position="203"/>
    </location>
</feature>
<feature type="domain" description="PepSY" evidence="3">
    <location>
        <begin position="113"/>
        <end position="168"/>
    </location>
</feature>
<keyword evidence="5" id="KW-1185">Reference proteome</keyword>
<dbReference type="Gene3D" id="3.10.450.40">
    <property type="match status" value="1"/>
</dbReference>
<keyword evidence="2" id="KW-0732">Signal</keyword>
<feature type="signal peptide" evidence="2">
    <location>
        <begin position="1"/>
        <end position="24"/>
    </location>
</feature>
<evidence type="ECO:0000259" key="3">
    <source>
        <dbReference type="Pfam" id="PF03413"/>
    </source>
</evidence>
<dbReference type="EMBL" id="NRQW01000059">
    <property type="protein sequence ID" value="PLZ93600.1"/>
    <property type="molecule type" value="Genomic_DNA"/>
</dbReference>
<evidence type="ECO:0000313" key="5">
    <source>
        <dbReference type="Proteomes" id="UP000235036"/>
    </source>
</evidence>
<sequence length="203" mass="21827">MKTSIKIALAAALMSVLGIGAVLKTVNASPSQNSVQVAQASDGDGEFNDATEAPENMQLHHQSTLINGQHSRQMMVMNNGHQTKIAQKSDGDGETNDDQQEQQEQAKLQSLAKITPEQAQQAAETHVGNGAKASRVKLENENGNLVYAVEIGQQEVKVDAGNGNVLYTENANQKNNENEASRPKSSIQVPQSNHEQETNENGK</sequence>
<evidence type="ECO:0000256" key="2">
    <source>
        <dbReference type="SAM" id="SignalP"/>
    </source>
</evidence>
<feature type="region of interest" description="Disordered" evidence="1">
    <location>
        <begin position="169"/>
        <end position="203"/>
    </location>
</feature>
<dbReference type="Proteomes" id="UP000235036">
    <property type="component" value="Unassembled WGS sequence"/>
</dbReference>
<evidence type="ECO:0000256" key="1">
    <source>
        <dbReference type="SAM" id="MobiDB-lite"/>
    </source>
</evidence>
<dbReference type="AlphaFoldDB" id="A0A2N6K800"/>
<reference evidence="4 5" key="1">
    <citation type="submission" date="2017-08" db="EMBL/GenBank/DDBJ databases">
        <title>Genomes of Fischerella (Mastigocladus) sp. strains.</title>
        <authorList>
            <person name="Miller S.R."/>
        </authorList>
    </citation>
    <scope>NUCLEOTIDE SEQUENCE [LARGE SCALE GENOMIC DNA]</scope>
    <source>
        <strain evidence="4 5">CCMEE 5323</strain>
    </source>
</reference>
<accession>A0A2N6K800</accession>
<feature type="compositionally biased region" description="Acidic residues" evidence="1">
    <location>
        <begin position="92"/>
        <end position="101"/>
    </location>
</feature>